<proteinExistence type="predicted"/>
<evidence type="ECO:0000313" key="1">
    <source>
        <dbReference type="EMBL" id="MBC2865004.1"/>
    </source>
</evidence>
<protein>
    <submittedName>
        <fullName evidence="1">Uncharacterized protein</fullName>
    </submittedName>
</protein>
<dbReference type="AlphaFoldDB" id="A0A7X1HXT7"/>
<sequence>MTEDPAESPYATLPDDGRPHDVAVGHALITMVEPHVGHERAYNRWYEDDHFFSGALFEPWLFAGRRWVATYDLQQLRYPKDSTSVAEPITKGCYLGTYWITPGRLEDHKQWTFAVNRRLVAEDRINHDRDHVFTSFQDKAVTVYRDQGVPNEVFSLMDPAPGLVLEVVDAPTAAARDELEKWLGQEHLPSRVTPGGPVSSAMVFRTNGPDSGMKPEVRARLAKVANDGRRLTVLWFLTEDPRDCWDFFTTEGDLVGRGGHGDLSLIAPFIPSKMGTNTYDDQLRAPTS</sequence>
<organism evidence="1 2">
    <name type="scientific">Streptomyces mexicanus</name>
    <dbReference type="NCBI Taxonomy" id="178566"/>
    <lineage>
        <taxon>Bacteria</taxon>
        <taxon>Bacillati</taxon>
        <taxon>Actinomycetota</taxon>
        <taxon>Actinomycetes</taxon>
        <taxon>Kitasatosporales</taxon>
        <taxon>Streptomycetaceae</taxon>
        <taxon>Streptomyces</taxon>
    </lineage>
</organism>
<name>A0A7X1HXT7_9ACTN</name>
<dbReference type="Proteomes" id="UP000517694">
    <property type="component" value="Unassembled WGS sequence"/>
</dbReference>
<keyword evidence="2" id="KW-1185">Reference proteome</keyword>
<comment type="caution">
    <text evidence="1">The sequence shown here is derived from an EMBL/GenBank/DDBJ whole genome shotgun (WGS) entry which is preliminary data.</text>
</comment>
<dbReference type="OrthoDB" id="3848366at2"/>
<dbReference type="EMBL" id="JACMHY010000002">
    <property type="protein sequence ID" value="MBC2865004.1"/>
    <property type="molecule type" value="Genomic_DNA"/>
</dbReference>
<dbReference type="RefSeq" id="WP_159663557.1">
    <property type="nucleotide sequence ID" value="NZ_JACMHY010000002.1"/>
</dbReference>
<accession>A0A7X1HXT7</accession>
<gene>
    <name evidence="1" type="ORF">H1R13_08310</name>
</gene>
<evidence type="ECO:0000313" key="2">
    <source>
        <dbReference type="Proteomes" id="UP000517694"/>
    </source>
</evidence>
<reference evidence="1 2" key="1">
    <citation type="submission" date="2020-08" db="EMBL/GenBank/DDBJ databases">
        <title>Whole-Genome Sequence of French Clinical Streptomyces mexicanus Strain Q0842.</title>
        <authorList>
            <person name="Boxberger M."/>
            <person name="La Scola B."/>
        </authorList>
    </citation>
    <scope>NUCLEOTIDE SEQUENCE [LARGE SCALE GENOMIC DNA]</scope>
    <source>
        <strain evidence="1 2">Marseille-Q0842</strain>
    </source>
</reference>